<dbReference type="Pfam" id="PF24626">
    <property type="entry name" value="SH3_Tf2-1"/>
    <property type="match status" value="1"/>
</dbReference>
<reference evidence="3" key="1">
    <citation type="submission" date="2023-04" db="EMBL/GenBank/DDBJ databases">
        <title>Phytophthora fragariaefolia NBRC 109709.</title>
        <authorList>
            <person name="Ichikawa N."/>
            <person name="Sato H."/>
            <person name="Tonouchi N."/>
        </authorList>
    </citation>
    <scope>NUCLEOTIDE SEQUENCE</scope>
    <source>
        <strain evidence="3">NBRC 109709</strain>
    </source>
</reference>
<feature type="compositionally biased region" description="Basic and acidic residues" evidence="1">
    <location>
        <begin position="151"/>
        <end position="170"/>
    </location>
</feature>
<organism evidence="3 4">
    <name type="scientific">Phytophthora fragariaefolia</name>
    <dbReference type="NCBI Taxonomy" id="1490495"/>
    <lineage>
        <taxon>Eukaryota</taxon>
        <taxon>Sar</taxon>
        <taxon>Stramenopiles</taxon>
        <taxon>Oomycota</taxon>
        <taxon>Peronosporomycetes</taxon>
        <taxon>Peronosporales</taxon>
        <taxon>Peronosporaceae</taxon>
        <taxon>Phytophthora</taxon>
    </lineage>
</organism>
<feature type="region of interest" description="Disordered" evidence="1">
    <location>
        <begin position="80"/>
        <end position="178"/>
    </location>
</feature>
<feature type="compositionally biased region" description="Low complexity" evidence="1">
    <location>
        <begin position="80"/>
        <end position="94"/>
    </location>
</feature>
<evidence type="ECO:0000313" key="3">
    <source>
        <dbReference type="EMBL" id="GMF39957.1"/>
    </source>
</evidence>
<feature type="domain" description="Tf2-1-like SH3-like" evidence="2">
    <location>
        <begin position="9"/>
        <end position="70"/>
    </location>
</feature>
<dbReference type="AlphaFoldDB" id="A0A9W6XIG6"/>
<dbReference type="InterPro" id="IPR056924">
    <property type="entry name" value="SH3_Tf2-1"/>
</dbReference>
<dbReference type="EMBL" id="BSXT01001204">
    <property type="protein sequence ID" value="GMF39957.1"/>
    <property type="molecule type" value="Genomic_DNA"/>
</dbReference>
<feature type="compositionally biased region" description="Low complexity" evidence="1">
    <location>
        <begin position="134"/>
        <end position="144"/>
    </location>
</feature>
<accession>A0A9W6XIG6</accession>
<protein>
    <submittedName>
        <fullName evidence="3">Unnamed protein product</fullName>
    </submittedName>
</protein>
<comment type="caution">
    <text evidence="3">The sequence shown here is derived from an EMBL/GenBank/DDBJ whole genome shotgun (WGS) entry which is preliminary data.</text>
</comment>
<evidence type="ECO:0000313" key="4">
    <source>
        <dbReference type="Proteomes" id="UP001165121"/>
    </source>
</evidence>
<evidence type="ECO:0000256" key="1">
    <source>
        <dbReference type="SAM" id="MobiDB-lite"/>
    </source>
</evidence>
<proteinExistence type="predicted"/>
<evidence type="ECO:0000259" key="2">
    <source>
        <dbReference type="Pfam" id="PF24626"/>
    </source>
</evidence>
<name>A0A9W6XIG6_9STRA</name>
<sequence length="178" mass="18962">MATFQIGKQVFLFTDSIRSSAVTNLGASKLTLHFIGPFRVKKVNGEAYTLDILTSLDLHPTFYVGRIKKYYPAAVASATAPPASAPERSANASPDAQPASQIAAAVLPSAASRRHAAPTPEPEPVIPDSTGTTLQAPLAPARPARYPPQPHPERPEHDSPQIRHPLDHPGVRAIAATR</sequence>
<gene>
    <name evidence="3" type="ORF">Pfra01_001207700</name>
</gene>
<keyword evidence="4" id="KW-1185">Reference proteome</keyword>
<dbReference type="Proteomes" id="UP001165121">
    <property type="component" value="Unassembled WGS sequence"/>
</dbReference>